<dbReference type="Pfam" id="PF13639">
    <property type="entry name" value="zf-RING_2"/>
    <property type="match status" value="1"/>
</dbReference>
<accession>A0A8S1ZKF6</accession>
<feature type="domain" description="RING-type" evidence="9">
    <location>
        <begin position="303"/>
        <end position="344"/>
    </location>
</feature>
<dbReference type="PANTHER" id="PTHR22937:SF163">
    <property type="entry name" value="RING-TYPE E3 UBIQUITIN TRANSFERASE"/>
    <property type="match status" value="1"/>
</dbReference>
<sequence>MISSFTHEIEHNPVPEDVGKIKISVNTTKIYRSISNWDLYEEQKEFSCIPVSLRECIDVEVTEFLTRSGEITPVDAYNVLLDLFRFIDEVTSSDDYTPGCALRVLMTLTIGIPSEQIEEDVLGLEDEHDVIFEFDHQTEEAARPHVEDVVQVLLNETVEEEVFGFENEGDVTFDSNHQTEEAAPSQFVEVFRISFNEISEEEDLSLEDEHDVNFSYEEATPSQLEEFVPFYGLPRLLVQHDVSFDFDHQTEEAFRSEIAEVFRVSFNETNTVRLKPASKLAVGSLNRKIYKKASDVVDENAMCTICLEEFDDGRSIVTLPCGHEFDEECIEEWFVRSHICPLCRFELSREK</sequence>
<comment type="catalytic activity">
    <reaction evidence="1">
        <text>S-ubiquitinyl-[E2 ubiquitin-conjugating enzyme]-L-cysteine + [acceptor protein]-L-lysine = [E2 ubiquitin-conjugating enzyme]-L-cysteine + N(6)-ubiquitinyl-[acceptor protein]-L-lysine.</text>
        <dbReference type="EC" id="2.3.2.27"/>
    </reaction>
</comment>
<dbReference type="CDD" id="cd16454">
    <property type="entry name" value="RING-H2_PA-TM-RING"/>
    <property type="match status" value="1"/>
</dbReference>
<evidence type="ECO:0000256" key="5">
    <source>
        <dbReference type="ARBA" id="ARBA00022771"/>
    </source>
</evidence>
<evidence type="ECO:0000256" key="4">
    <source>
        <dbReference type="ARBA" id="ARBA00022723"/>
    </source>
</evidence>
<evidence type="ECO:0000256" key="2">
    <source>
        <dbReference type="ARBA" id="ARBA00012483"/>
    </source>
</evidence>
<dbReference type="SMART" id="SM00184">
    <property type="entry name" value="RING"/>
    <property type="match status" value="1"/>
</dbReference>
<evidence type="ECO:0000259" key="9">
    <source>
        <dbReference type="PROSITE" id="PS50089"/>
    </source>
</evidence>
<dbReference type="PROSITE" id="PS50089">
    <property type="entry name" value="ZF_RING_2"/>
    <property type="match status" value="1"/>
</dbReference>
<evidence type="ECO:0000313" key="10">
    <source>
        <dbReference type="EMBL" id="CAE5957884.1"/>
    </source>
</evidence>
<keyword evidence="11" id="KW-1185">Reference proteome</keyword>
<dbReference type="AlphaFoldDB" id="A0A8S1ZKF6"/>
<proteinExistence type="predicted"/>
<dbReference type="InterPro" id="IPR013083">
    <property type="entry name" value="Znf_RING/FYVE/PHD"/>
</dbReference>
<dbReference type="InterPro" id="IPR045191">
    <property type="entry name" value="MBR1/2-like"/>
</dbReference>
<evidence type="ECO:0000256" key="3">
    <source>
        <dbReference type="ARBA" id="ARBA00022679"/>
    </source>
</evidence>
<dbReference type="PANTHER" id="PTHR22937">
    <property type="entry name" value="E3 UBIQUITIN-PROTEIN LIGASE RNF165"/>
    <property type="match status" value="1"/>
</dbReference>
<keyword evidence="3" id="KW-0808">Transferase</keyword>
<evidence type="ECO:0000256" key="8">
    <source>
        <dbReference type="PROSITE-ProRule" id="PRU00175"/>
    </source>
</evidence>
<dbReference type="GO" id="GO:0008270">
    <property type="term" value="F:zinc ion binding"/>
    <property type="evidence" value="ECO:0007669"/>
    <property type="project" value="UniProtKB-KW"/>
</dbReference>
<keyword evidence="7" id="KW-0862">Zinc</keyword>
<dbReference type="InterPro" id="IPR001841">
    <property type="entry name" value="Znf_RING"/>
</dbReference>
<evidence type="ECO:0000256" key="7">
    <source>
        <dbReference type="ARBA" id="ARBA00022833"/>
    </source>
</evidence>
<keyword evidence="5 8" id="KW-0863">Zinc-finger</keyword>
<keyword evidence="4" id="KW-0479">Metal-binding</keyword>
<dbReference type="Proteomes" id="UP000682877">
    <property type="component" value="Chromosome 1"/>
</dbReference>
<dbReference type="Gene3D" id="3.30.40.10">
    <property type="entry name" value="Zinc/RING finger domain, C3HC4 (zinc finger)"/>
    <property type="match status" value="1"/>
</dbReference>
<name>A0A8S1ZKF6_ARAAE</name>
<gene>
    <name evidence="10" type="ORF">AARE701A_LOCUS1546</name>
</gene>
<keyword evidence="6" id="KW-0833">Ubl conjugation pathway</keyword>
<dbReference type="SUPFAM" id="SSF57850">
    <property type="entry name" value="RING/U-box"/>
    <property type="match status" value="1"/>
</dbReference>
<organism evidence="10 11">
    <name type="scientific">Arabidopsis arenosa</name>
    <name type="common">Sand rock-cress</name>
    <name type="synonym">Cardaminopsis arenosa</name>
    <dbReference type="NCBI Taxonomy" id="38785"/>
    <lineage>
        <taxon>Eukaryota</taxon>
        <taxon>Viridiplantae</taxon>
        <taxon>Streptophyta</taxon>
        <taxon>Embryophyta</taxon>
        <taxon>Tracheophyta</taxon>
        <taxon>Spermatophyta</taxon>
        <taxon>Magnoliopsida</taxon>
        <taxon>eudicotyledons</taxon>
        <taxon>Gunneridae</taxon>
        <taxon>Pentapetalae</taxon>
        <taxon>rosids</taxon>
        <taxon>malvids</taxon>
        <taxon>Brassicales</taxon>
        <taxon>Brassicaceae</taxon>
        <taxon>Camelineae</taxon>
        <taxon>Arabidopsis</taxon>
    </lineage>
</organism>
<dbReference type="EMBL" id="LR999451">
    <property type="protein sequence ID" value="CAE5957884.1"/>
    <property type="molecule type" value="Genomic_DNA"/>
</dbReference>
<evidence type="ECO:0000313" key="11">
    <source>
        <dbReference type="Proteomes" id="UP000682877"/>
    </source>
</evidence>
<evidence type="ECO:0000256" key="1">
    <source>
        <dbReference type="ARBA" id="ARBA00000900"/>
    </source>
</evidence>
<dbReference type="EC" id="2.3.2.27" evidence="2"/>
<protein>
    <recommendedName>
        <fullName evidence="2">RING-type E3 ubiquitin transferase</fullName>
        <ecNumber evidence="2">2.3.2.27</ecNumber>
    </recommendedName>
</protein>
<dbReference type="GO" id="GO:0061630">
    <property type="term" value="F:ubiquitin protein ligase activity"/>
    <property type="evidence" value="ECO:0007669"/>
    <property type="project" value="UniProtKB-EC"/>
</dbReference>
<reference evidence="10" key="1">
    <citation type="submission" date="2021-01" db="EMBL/GenBank/DDBJ databases">
        <authorList>
            <person name="Bezrukov I."/>
        </authorList>
    </citation>
    <scope>NUCLEOTIDE SEQUENCE</scope>
</reference>
<evidence type="ECO:0000256" key="6">
    <source>
        <dbReference type="ARBA" id="ARBA00022786"/>
    </source>
</evidence>